<feature type="chain" id="PRO_5022700649" evidence="5">
    <location>
        <begin position="24"/>
        <end position="955"/>
    </location>
</feature>
<keyword evidence="5" id="KW-0732">Signal</keyword>
<evidence type="ECO:0000256" key="4">
    <source>
        <dbReference type="ARBA" id="ARBA00022837"/>
    </source>
</evidence>
<dbReference type="InterPro" id="IPR050738">
    <property type="entry name" value="Sulfatase"/>
</dbReference>
<evidence type="ECO:0000313" key="7">
    <source>
        <dbReference type="EMBL" id="TWT82288.1"/>
    </source>
</evidence>
<keyword evidence="2" id="KW-0479">Metal-binding</keyword>
<evidence type="ECO:0000313" key="8">
    <source>
        <dbReference type="Proteomes" id="UP000315010"/>
    </source>
</evidence>
<dbReference type="Gene3D" id="3.30.1120.10">
    <property type="match status" value="1"/>
</dbReference>
<dbReference type="PROSITE" id="PS00523">
    <property type="entry name" value="SULFATASE_1"/>
    <property type="match status" value="1"/>
</dbReference>
<dbReference type="EC" id="3.1.6.1" evidence="7"/>
<dbReference type="EMBL" id="SJPJ01000001">
    <property type="protein sequence ID" value="TWT82288.1"/>
    <property type="molecule type" value="Genomic_DNA"/>
</dbReference>
<dbReference type="GO" id="GO:0004065">
    <property type="term" value="F:arylsulfatase activity"/>
    <property type="evidence" value="ECO:0007669"/>
    <property type="project" value="UniProtKB-EC"/>
</dbReference>
<dbReference type="PANTHER" id="PTHR42693">
    <property type="entry name" value="ARYLSULFATASE FAMILY MEMBER"/>
    <property type="match status" value="1"/>
</dbReference>
<dbReference type="InterPro" id="IPR024607">
    <property type="entry name" value="Sulfatase_CS"/>
</dbReference>
<keyword evidence="4" id="KW-0106">Calcium</keyword>
<keyword evidence="3 7" id="KW-0378">Hydrolase</keyword>
<organism evidence="7 8">
    <name type="scientific">Novipirellula herctigrandis</name>
    <dbReference type="NCBI Taxonomy" id="2527986"/>
    <lineage>
        <taxon>Bacteria</taxon>
        <taxon>Pseudomonadati</taxon>
        <taxon>Planctomycetota</taxon>
        <taxon>Planctomycetia</taxon>
        <taxon>Pirellulales</taxon>
        <taxon>Pirellulaceae</taxon>
        <taxon>Novipirellula</taxon>
    </lineage>
</organism>
<dbReference type="PROSITE" id="PS00149">
    <property type="entry name" value="SULFATASE_2"/>
    <property type="match status" value="1"/>
</dbReference>
<dbReference type="CDD" id="cd16143">
    <property type="entry name" value="ARS_like"/>
    <property type="match status" value="1"/>
</dbReference>
<evidence type="ECO:0000259" key="6">
    <source>
        <dbReference type="Pfam" id="PF00884"/>
    </source>
</evidence>
<comment type="caution">
    <text evidence="7">The sequence shown here is derived from an EMBL/GenBank/DDBJ whole genome shotgun (WGS) entry which is preliminary data.</text>
</comment>
<sequence precursor="true">MKKTAFLLLMLAVSFVGKNPAQSQEFPNPTNLQTVRGAASTLQRSLSLMAESTAEKRNHVKVLFYGQSITEQDWSHAVADDLRKRFPHADLEIENRAIGGHSSQILSKTAEADLYPFYPDLLVFHVYGDHRDYEAIIRRVREQTTADILLQNDHFQRNGKLDEEKDPANLTPANWAPWFNHVFLPGLAEKYDVGLLDQRSVWKTYLEDNQLTPRDLLRDGVHLNEHGNHLMAEIVNSGLQYTPGTTVVEDDRVTTIPINSNDWTGGQLTIPFEGNRVDVITANQGEPREVQVLVDNRNPSDFPNAYCMTKTSGYLGTNWPCLLQIQRGPSPVIPETWSIRITEASDDYNQFRFTVTGSVSGDDGEGTATETFVSNSGRLKIEPRDWNLAYCRKVFEKPLTVDAVIQFDVVPQFNDHFIAKANPDPTRESTVRLIQGISNGQHTLTLIADSDTPITAVRVYRPPFARQTKSTPNVLVLYADDMGFGDLSIQNPASKIPTPNLDDLARQSMRFSNGHSSSGICTPSRYALLTGRYHWRDFHEIVGPFGKSVFDDKRLTLPEMMTAYGYTTAAIGKWHLGWDWDAIKKPNAKPITVSGSKQKSYPPEAFDWDKAIPGGPLAHGFHSYFGDTVINFPPYCWIQNDRVIKAPDAMLDTSKWRPIKEGSWECRPGPMASDWDPYQCLPTITHRGVEFIHAQKDNDKPFFLYFAFPSPHAPIIPNDAFDGQSEAGPYGDFVVETDNACGQLLDALRESGQADDTIVIFSADNGPENYAYVRDATYDHWSAEPFRGLKRDIYEGGHHVPFLIRWPGVTKPGTVSDSLASQIDIMATLADAIDYALPEDAAEDSHSLLPIIRGDSNLVRTAHVHNTYKNAYAIREENWLLIDSKTGYHRKPNQKWETKHLYNADDDQAVELYDLSIDIGQRHNVASHHPDRVRSMQARLKSIRSAKHSAPRFDP</sequence>
<protein>
    <submittedName>
        <fullName evidence="7">Arylsulfatase</fullName>
        <ecNumber evidence="7">3.1.6.1</ecNumber>
    </submittedName>
</protein>
<dbReference type="AlphaFoldDB" id="A0A5C5Z4N6"/>
<dbReference type="RefSeq" id="WP_419194497.1">
    <property type="nucleotide sequence ID" value="NZ_SJPJ01000001.1"/>
</dbReference>
<evidence type="ECO:0000256" key="2">
    <source>
        <dbReference type="ARBA" id="ARBA00022723"/>
    </source>
</evidence>
<dbReference type="Gene3D" id="3.40.50.1110">
    <property type="entry name" value="SGNH hydrolase"/>
    <property type="match status" value="1"/>
</dbReference>
<keyword evidence="8" id="KW-1185">Reference proteome</keyword>
<dbReference type="Gene3D" id="3.40.720.10">
    <property type="entry name" value="Alkaline Phosphatase, subunit A"/>
    <property type="match status" value="1"/>
</dbReference>
<reference evidence="7 8" key="1">
    <citation type="submission" date="2019-02" db="EMBL/GenBank/DDBJ databases">
        <title>Deep-cultivation of Planctomycetes and their phenomic and genomic characterization uncovers novel biology.</title>
        <authorList>
            <person name="Wiegand S."/>
            <person name="Jogler M."/>
            <person name="Boedeker C."/>
            <person name="Pinto D."/>
            <person name="Vollmers J."/>
            <person name="Rivas-Marin E."/>
            <person name="Kohn T."/>
            <person name="Peeters S.H."/>
            <person name="Heuer A."/>
            <person name="Rast P."/>
            <person name="Oberbeckmann S."/>
            <person name="Bunk B."/>
            <person name="Jeske O."/>
            <person name="Meyerdierks A."/>
            <person name="Storesund J.E."/>
            <person name="Kallscheuer N."/>
            <person name="Luecker S."/>
            <person name="Lage O.M."/>
            <person name="Pohl T."/>
            <person name="Merkel B.J."/>
            <person name="Hornburger P."/>
            <person name="Mueller R.-W."/>
            <person name="Bruemmer F."/>
            <person name="Labrenz M."/>
            <person name="Spormann A.M."/>
            <person name="Op Den Camp H."/>
            <person name="Overmann J."/>
            <person name="Amann R."/>
            <person name="Jetten M.S.M."/>
            <person name="Mascher T."/>
            <person name="Medema M.H."/>
            <person name="Devos D.P."/>
            <person name="Kaster A.-K."/>
            <person name="Ovreas L."/>
            <person name="Rohde M."/>
            <person name="Galperin M.Y."/>
            <person name="Jogler C."/>
        </authorList>
    </citation>
    <scope>NUCLEOTIDE SEQUENCE [LARGE SCALE GENOMIC DNA]</scope>
    <source>
        <strain evidence="7 8">CA13</strain>
    </source>
</reference>
<dbReference type="InterPro" id="IPR000917">
    <property type="entry name" value="Sulfatase_N"/>
</dbReference>
<feature type="signal peptide" evidence="5">
    <location>
        <begin position="1"/>
        <end position="23"/>
    </location>
</feature>
<dbReference type="Pfam" id="PF00884">
    <property type="entry name" value="Sulfatase"/>
    <property type="match status" value="1"/>
</dbReference>
<dbReference type="InterPro" id="IPR017850">
    <property type="entry name" value="Alkaline_phosphatase_core_sf"/>
</dbReference>
<dbReference type="GO" id="GO:0046872">
    <property type="term" value="F:metal ion binding"/>
    <property type="evidence" value="ECO:0007669"/>
    <property type="project" value="UniProtKB-KW"/>
</dbReference>
<evidence type="ECO:0000256" key="3">
    <source>
        <dbReference type="ARBA" id="ARBA00022801"/>
    </source>
</evidence>
<evidence type="ECO:0000256" key="5">
    <source>
        <dbReference type="SAM" id="SignalP"/>
    </source>
</evidence>
<proteinExistence type="inferred from homology"/>
<gene>
    <name evidence="7" type="primary">atsA_83</name>
    <name evidence="7" type="ORF">CA13_37500</name>
</gene>
<dbReference type="Proteomes" id="UP000315010">
    <property type="component" value="Unassembled WGS sequence"/>
</dbReference>
<dbReference type="PANTHER" id="PTHR42693:SF53">
    <property type="entry name" value="ENDO-4-O-SULFATASE"/>
    <property type="match status" value="1"/>
</dbReference>
<dbReference type="InterPro" id="IPR036514">
    <property type="entry name" value="SGNH_hydro_sf"/>
</dbReference>
<dbReference type="SUPFAM" id="SSF53649">
    <property type="entry name" value="Alkaline phosphatase-like"/>
    <property type="match status" value="1"/>
</dbReference>
<feature type="domain" description="Sulfatase N-terminal" evidence="6">
    <location>
        <begin position="472"/>
        <end position="834"/>
    </location>
</feature>
<name>A0A5C5Z4N6_9BACT</name>
<accession>A0A5C5Z4N6</accession>
<dbReference type="SUPFAM" id="SSF52266">
    <property type="entry name" value="SGNH hydrolase"/>
    <property type="match status" value="1"/>
</dbReference>
<evidence type="ECO:0000256" key="1">
    <source>
        <dbReference type="ARBA" id="ARBA00008779"/>
    </source>
</evidence>
<comment type="similarity">
    <text evidence="1">Belongs to the sulfatase family.</text>
</comment>